<dbReference type="PANTHER" id="PTHR43132">
    <property type="entry name" value="ARSENICAL RESISTANCE OPERON REPRESSOR ARSR-RELATED"/>
    <property type="match status" value="1"/>
</dbReference>
<dbReference type="SUPFAM" id="SSF46785">
    <property type="entry name" value="Winged helix' DNA-binding domain"/>
    <property type="match status" value="1"/>
</dbReference>
<dbReference type="PANTHER" id="PTHR43132:SF2">
    <property type="entry name" value="ARSENICAL RESISTANCE OPERON REPRESSOR ARSR-RELATED"/>
    <property type="match status" value="1"/>
</dbReference>
<dbReference type="SMART" id="SM00418">
    <property type="entry name" value="HTH_ARSR"/>
    <property type="match status" value="1"/>
</dbReference>
<dbReference type="InterPro" id="IPR011991">
    <property type="entry name" value="ArsR-like_HTH"/>
</dbReference>
<dbReference type="GO" id="GO:0003677">
    <property type="term" value="F:DNA binding"/>
    <property type="evidence" value="ECO:0007669"/>
    <property type="project" value="UniProtKB-KW"/>
</dbReference>
<dbReference type="InterPro" id="IPR001845">
    <property type="entry name" value="HTH_ArsR_DNA-bd_dom"/>
</dbReference>
<keyword evidence="1" id="KW-0805">Transcription regulation</keyword>
<dbReference type="GO" id="GO:0003700">
    <property type="term" value="F:DNA-binding transcription factor activity"/>
    <property type="evidence" value="ECO:0007669"/>
    <property type="project" value="InterPro"/>
</dbReference>
<protein>
    <submittedName>
        <fullName evidence="5">ArsR family transcriptional regulator</fullName>
    </submittedName>
</protein>
<feature type="domain" description="HTH arsR-type" evidence="4">
    <location>
        <begin position="6"/>
        <end position="99"/>
    </location>
</feature>
<organism evidence="5 6">
    <name type="scientific">Granulicella arctica</name>
    <dbReference type="NCBI Taxonomy" id="940613"/>
    <lineage>
        <taxon>Bacteria</taxon>
        <taxon>Pseudomonadati</taxon>
        <taxon>Acidobacteriota</taxon>
        <taxon>Terriglobia</taxon>
        <taxon>Terriglobales</taxon>
        <taxon>Acidobacteriaceae</taxon>
        <taxon>Granulicella</taxon>
    </lineage>
</organism>
<dbReference type="InterPro" id="IPR051011">
    <property type="entry name" value="Metal_resp_trans_reg"/>
</dbReference>
<evidence type="ECO:0000256" key="2">
    <source>
        <dbReference type="ARBA" id="ARBA00023125"/>
    </source>
</evidence>
<dbReference type="AlphaFoldDB" id="A0A7Y9PF09"/>
<reference evidence="5 6" key="1">
    <citation type="submission" date="2020-07" db="EMBL/GenBank/DDBJ databases">
        <title>Genomic Encyclopedia of Type Strains, Phase IV (KMG-V): Genome sequencing to study the core and pangenomes of soil and plant-associated prokaryotes.</title>
        <authorList>
            <person name="Whitman W."/>
        </authorList>
    </citation>
    <scope>NUCLEOTIDE SEQUENCE [LARGE SCALE GENOMIC DNA]</scope>
    <source>
        <strain evidence="5 6">X4EP2</strain>
    </source>
</reference>
<dbReference type="PROSITE" id="PS50987">
    <property type="entry name" value="HTH_ARSR_2"/>
    <property type="match status" value="1"/>
</dbReference>
<keyword evidence="2" id="KW-0238">DNA-binding</keyword>
<evidence type="ECO:0000313" key="6">
    <source>
        <dbReference type="Proteomes" id="UP000589520"/>
    </source>
</evidence>
<sequence>MAGTRRRRLPEKQVQLIVKALADPRRYEILKNLGKCAEPMACGAVLACAEVSAATLSHHMKELEIAGLVEPVREGKFVSYTLQRDVLESFLDQVRGDLV</sequence>
<gene>
    <name evidence="5" type="ORF">HDF17_000997</name>
</gene>
<evidence type="ECO:0000256" key="3">
    <source>
        <dbReference type="ARBA" id="ARBA00023163"/>
    </source>
</evidence>
<dbReference type="RefSeq" id="WP_179488360.1">
    <property type="nucleotide sequence ID" value="NZ_JACCCW010000001.1"/>
</dbReference>
<comment type="caution">
    <text evidence="5">The sequence shown here is derived from an EMBL/GenBank/DDBJ whole genome shotgun (WGS) entry which is preliminary data.</text>
</comment>
<dbReference type="CDD" id="cd00090">
    <property type="entry name" value="HTH_ARSR"/>
    <property type="match status" value="1"/>
</dbReference>
<evidence type="ECO:0000259" key="4">
    <source>
        <dbReference type="PROSITE" id="PS50987"/>
    </source>
</evidence>
<dbReference type="Proteomes" id="UP000589520">
    <property type="component" value="Unassembled WGS sequence"/>
</dbReference>
<dbReference type="InterPro" id="IPR036388">
    <property type="entry name" value="WH-like_DNA-bd_sf"/>
</dbReference>
<evidence type="ECO:0000313" key="5">
    <source>
        <dbReference type="EMBL" id="NYF78710.1"/>
    </source>
</evidence>
<dbReference type="Gene3D" id="1.10.10.10">
    <property type="entry name" value="Winged helix-like DNA-binding domain superfamily/Winged helix DNA-binding domain"/>
    <property type="match status" value="1"/>
</dbReference>
<evidence type="ECO:0000256" key="1">
    <source>
        <dbReference type="ARBA" id="ARBA00023015"/>
    </source>
</evidence>
<dbReference type="InterPro" id="IPR036390">
    <property type="entry name" value="WH_DNA-bd_sf"/>
</dbReference>
<accession>A0A7Y9PF09</accession>
<dbReference type="Pfam" id="PF12840">
    <property type="entry name" value="HTH_20"/>
    <property type="match status" value="1"/>
</dbReference>
<keyword evidence="6" id="KW-1185">Reference proteome</keyword>
<dbReference type="PRINTS" id="PR00778">
    <property type="entry name" value="HTHARSR"/>
</dbReference>
<dbReference type="NCBIfam" id="NF033788">
    <property type="entry name" value="HTH_metalloreg"/>
    <property type="match status" value="1"/>
</dbReference>
<proteinExistence type="predicted"/>
<keyword evidence="3" id="KW-0804">Transcription</keyword>
<dbReference type="EMBL" id="JACCCW010000001">
    <property type="protein sequence ID" value="NYF78710.1"/>
    <property type="molecule type" value="Genomic_DNA"/>
</dbReference>
<name>A0A7Y9PF09_9BACT</name>